<evidence type="ECO:0000313" key="3">
    <source>
        <dbReference type="Proteomes" id="UP001642487"/>
    </source>
</evidence>
<protein>
    <recommendedName>
        <fullName evidence="4">Protein EMBRYONIC FLOWER 1-like</fullName>
    </recommendedName>
</protein>
<accession>A0ABP0Y014</accession>
<feature type="region of interest" description="Disordered" evidence="1">
    <location>
        <begin position="384"/>
        <end position="417"/>
    </location>
</feature>
<feature type="region of interest" description="Disordered" evidence="1">
    <location>
        <begin position="249"/>
        <end position="285"/>
    </location>
</feature>
<name>A0ABP0Y014_9ROSI</name>
<feature type="compositionally biased region" description="Low complexity" evidence="1">
    <location>
        <begin position="254"/>
        <end position="273"/>
    </location>
</feature>
<evidence type="ECO:0000256" key="1">
    <source>
        <dbReference type="SAM" id="MobiDB-lite"/>
    </source>
</evidence>
<evidence type="ECO:0008006" key="4">
    <source>
        <dbReference type="Google" id="ProtNLM"/>
    </source>
</evidence>
<dbReference type="PANTHER" id="PTHR35504">
    <property type="entry name" value="PROTEIN EMBRYONIC FLOWER 1"/>
    <property type="match status" value="1"/>
</dbReference>
<feature type="region of interest" description="Disordered" evidence="1">
    <location>
        <begin position="1061"/>
        <end position="1082"/>
    </location>
</feature>
<feature type="compositionally biased region" description="Polar residues" evidence="1">
    <location>
        <begin position="459"/>
        <end position="472"/>
    </location>
</feature>
<evidence type="ECO:0000313" key="2">
    <source>
        <dbReference type="EMBL" id="CAK9312941.1"/>
    </source>
</evidence>
<feature type="region of interest" description="Disordered" evidence="1">
    <location>
        <begin position="972"/>
        <end position="998"/>
    </location>
</feature>
<dbReference type="Proteomes" id="UP001642487">
    <property type="component" value="Chromosome 11"/>
</dbReference>
<feature type="compositionally biased region" description="Basic residues" evidence="1">
    <location>
        <begin position="276"/>
        <end position="285"/>
    </location>
</feature>
<feature type="compositionally biased region" description="Polar residues" evidence="1">
    <location>
        <begin position="1061"/>
        <end position="1077"/>
    </location>
</feature>
<dbReference type="EMBL" id="OZ021745">
    <property type="protein sequence ID" value="CAK9312941.1"/>
    <property type="molecule type" value="Genomic_DNA"/>
</dbReference>
<gene>
    <name evidence="2" type="ORF">CITCOLO1_LOCUS4651</name>
</gene>
<feature type="region of interest" description="Disordered" evidence="1">
    <location>
        <begin position="459"/>
        <end position="489"/>
    </location>
</feature>
<feature type="region of interest" description="Disordered" evidence="1">
    <location>
        <begin position="898"/>
        <end position="926"/>
    </location>
</feature>
<sequence length="1192" mass="133125">MMHRTNVMEGNNHHDGTDSKAARKFIQIDSIYIDLFSSDHKCDDQKCELFSIRGYVSDIRKNDWKICWPFSDVDNGHKLDEPILSVPPVFDPSFDLHQGKSHWKESSDKAADQGFLFDSCLNLGKFSNSSTKAPKQDVINGRTMADNASNSSCQPSSCDQKEKKLDVADNCTAALISQSEPGFASRGVAEIEPVSGNSILKATEESLAALQDGKQTPADCLNGQLTLVVSKNDSTVDVARGHHYIKFQENGDGSMESNKSTVSSSESAETVENSPHHFHQGKLHRRRTPKIRLLTDLLGDNGNMIAKHHVESSPSNGSPEPSIQADVSHASKCQVTMEEDIWHSDHKGERRFPWNGKCRHQNIPSSSSVDKRIQTCRGEIESSVSSLGNENTHSGIKKTMKGPWSSYKTNGNNSLRRKKSKKFPVVNRYSVPLMSSKVKDQREVAVDSAAILAHHNEFSSRTPRSISLNAMESKSSKSKNSNSSKEPVIFEGPTNVFQWNNGMLWRGSVTPKNVETMNSRSLANPFPNSKNNETELHPSLNNYSNPQRDHKGILHQGENELATFLPEQDDTSIISKLNDIETSNLGYPNHPHQTSDIFCGQGVHGVLNSKMANLRTPLPRQNADPHADNYWSQLQNKEQDLYRRGNGKRSTEAQEPLALKKRQINQRMDQASDRGASDDIPMEIVELMAKNQYERRLPDAENNNIHVSETGKFSKAVHVNNYGDVYRNGRELLQKPENLQQNAQARNGGNDVIRVGKVVETRKQKSADYFSNIGESQFDTNYPQKNHMLGYDGSIHSLEEPSNGIQYSSIGSKRKSCTEIRKCNGTTVESGPYNSKVQSSEGCIDHLPVSEQNIEAAYIWSSSSLMPDHLSNGYQKFPAHSTDSRRISSPRSLQMGNAYAQNYPNHHPTNLERHGRQNSSEAHSQRFAENSFCRHPNVVEFHHNPVGPLELYSNETISAMHLLSLMDARMQPNAPMTSGEKHKSSKKPPVPRPRKAKEFSTRDICFNKSIQDINQFSSAFHDEVRISATNACASTFQYSRGFGTGTSFSGQAVFRSQNAATMKCSDPSSSKDQTLSKSHFRSGDLHTDERMFPVNGIEKGLVNASNSEVFILAHHMERSSEECKLAAHTRTLQKEKSASDTEICSFNKNPADFSLPEAGNIYMIGAEDFNFGRVLFSKNRSSSIYFNDRYKQ</sequence>
<organism evidence="2 3">
    <name type="scientific">Citrullus colocynthis</name>
    <name type="common">colocynth</name>
    <dbReference type="NCBI Taxonomy" id="252529"/>
    <lineage>
        <taxon>Eukaryota</taxon>
        <taxon>Viridiplantae</taxon>
        <taxon>Streptophyta</taxon>
        <taxon>Embryophyta</taxon>
        <taxon>Tracheophyta</taxon>
        <taxon>Spermatophyta</taxon>
        <taxon>Magnoliopsida</taxon>
        <taxon>eudicotyledons</taxon>
        <taxon>Gunneridae</taxon>
        <taxon>Pentapetalae</taxon>
        <taxon>rosids</taxon>
        <taxon>fabids</taxon>
        <taxon>Cucurbitales</taxon>
        <taxon>Cucurbitaceae</taxon>
        <taxon>Benincaseae</taxon>
        <taxon>Citrullus</taxon>
    </lineage>
</organism>
<proteinExistence type="predicted"/>
<feature type="compositionally biased region" description="Polar residues" evidence="1">
    <location>
        <begin position="384"/>
        <end position="394"/>
    </location>
</feature>
<dbReference type="PANTHER" id="PTHR35504:SF1">
    <property type="entry name" value="PROTEIN EMBRYONIC FLOWER 1"/>
    <property type="match status" value="1"/>
</dbReference>
<reference evidence="2 3" key="1">
    <citation type="submission" date="2024-03" db="EMBL/GenBank/DDBJ databases">
        <authorList>
            <person name="Gkanogiannis A."/>
            <person name="Becerra Lopez-Lavalle L."/>
        </authorList>
    </citation>
    <scope>NUCLEOTIDE SEQUENCE [LARGE SCALE GENOMIC DNA]</scope>
</reference>
<keyword evidence="3" id="KW-1185">Reference proteome</keyword>
<feature type="compositionally biased region" description="Polar residues" evidence="1">
    <location>
        <begin position="898"/>
        <end position="908"/>
    </location>
</feature>
<dbReference type="InterPro" id="IPR034583">
    <property type="entry name" value="EMF1"/>
</dbReference>